<dbReference type="RefSeq" id="XP_024365589.1">
    <property type="nucleotide sequence ID" value="XM_024509821.2"/>
</dbReference>
<protein>
    <submittedName>
        <fullName evidence="2 3">Uncharacterized protein</fullName>
    </submittedName>
</protein>
<reference evidence="3" key="3">
    <citation type="submission" date="2020-12" db="UniProtKB">
        <authorList>
            <consortium name="EnsemblPlants"/>
        </authorList>
    </citation>
    <scope>IDENTIFICATION</scope>
</reference>
<dbReference type="GeneID" id="112277459"/>
<feature type="compositionally biased region" description="Basic and acidic residues" evidence="1">
    <location>
        <begin position="214"/>
        <end position="225"/>
    </location>
</feature>
<dbReference type="OrthoDB" id="2538345at2759"/>
<dbReference type="EnsemblPlants" id="Pp3c25_13690V3.2">
    <property type="protein sequence ID" value="Pp3c25_13690V3.2"/>
    <property type="gene ID" value="Pp3c25_13690"/>
</dbReference>
<dbReference type="Gramene" id="Pp3c25_13690V3.4">
    <property type="protein sequence ID" value="Pp3c25_13690V3.4"/>
    <property type="gene ID" value="Pp3c25_13690"/>
</dbReference>
<dbReference type="Gramene" id="Pp3c25_13690V3.1">
    <property type="protein sequence ID" value="Pp3c25_13690V3.1"/>
    <property type="gene ID" value="Pp3c25_13690"/>
</dbReference>
<evidence type="ECO:0000256" key="1">
    <source>
        <dbReference type="SAM" id="MobiDB-lite"/>
    </source>
</evidence>
<dbReference type="EMBL" id="ABEU02000025">
    <property type="protein sequence ID" value="PNR27770.1"/>
    <property type="molecule type" value="Genomic_DNA"/>
</dbReference>
<accession>A0A2K1IES0</accession>
<dbReference type="PANTHER" id="PTHR34689:SF1">
    <property type="entry name" value="NUCLEIC ACID-BINDING PROTEIN"/>
    <property type="match status" value="1"/>
</dbReference>
<dbReference type="AlphaFoldDB" id="A0A2K1IES0"/>
<dbReference type="PANTHER" id="PTHR34689">
    <property type="entry name" value="NUCLEIC ACID-BINDING PROTEIN"/>
    <property type="match status" value="1"/>
</dbReference>
<sequence>MATVDEESDERHQSRSLERGRGRRHRRHRSDSPSSPKRRRKRSRSSSVEDRKHKNPAGESNKHGRKGDRESNKLQELSHRDVEGDSEREDLEDRNVGGSKVGKGSEEDDREGVRVGVRKSSRCDRKVEKHSEDTSDDEDPDSDDDSDSDRGRKKRTRSSGHKHRSEKKSKSKLRDVRSGSEQDQSETEDTSEESSEDSEDDYKRAKRRKRQKQKERDERERMEERKRKRKNRKLKEKEREQEKRKKKKEKVEKRARGPITESWGKYGIIKELDMWTKRPEFSTWLAEVKKVNLETLTNREEKDMFKQYMEDYNTATFPSKKYYNIDIYHRRKTTKQRLKGMKDMLAKKTERTEFNDEEQRRQELMAERAKQKETELDKIKRTMMETGMGKAMREQAVLREEMQYHYRVGNVEAAEKIQRRLEPDVPGALY</sequence>
<feature type="compositionally biased region" description="Basic and acidic residues" evidence="1">
    <location>
        <begin position="121"/>
        <end position="133"/>
    </location>
</feature>
<reference evidence="2 4" key="2">
    <citation type="journal article" date="2018" name="Plant J.">
        <title>The Physcomitrella patens chromosome-scale assembly reveals moss genome structure and evolution.</title>
        <authorList>
            <person name="Lang D."/>
            <person name="Ullrich K.K."/>
            <person name="Murat F."/>
            <person name="Fuchs J."/>
            <person name="Jenkins J."/>
            <person name="Haas F.B."/>
            <person name="Piednoel M."/>
            <person name="Gundlach H."/>
            <person name="Van Bel M."/>
            <person name="Meyberg R."/>
            <person name="Vives C."/>
            <person name="Morata J."/>
            <person name="Symeonidi A."/>
            <person name="Hiss M."/>
            <person name="Muchero W."/>
            <person name="Kamisugi Y."/>
            <person name="Saleh O."/>
            <person name="Blanc G."/>
            <person name="Decker E.L."/>
            <person name="van Gessel N."/>
            <person name="Grimwood J."/>
            <person name="Hayes R.D."/>
            <person name="Graham S.W."/>
            <person name="Gunter L.E."/>
            <person name="McDaniel S.F."/>
            <person name="Hoernstein S.N.W."/>
            <person name="Larsson A."/>
            <person name="Li F.W."/>
            <person name="Perroud P.F."/>
            <person name="Phillips J."/>
            <person name="Ranjan P."/>
            <person name="Rokshar D.S."/>
            <person name="Rothfels C.J."/>
            <person name="Schneider L."/>
            <person name="Shu S."/>
            <person name="Stevenson D.W."/>
            <person name="Thummler F."/>
            <person name="Tillich M."/>
            <person name="Villarreal Aguilar J.C."/>
            <person name="Widiez T."/>
            <person name="Wong G.K."/>
            <person name="Wymore A."/>
            <person name="Zhang Y."/>
            <person name="Zimmer A.D."/>
            <person name="Quatrano R.S."/>
            <person name="Mayer K.F.X."/>
            <person name="Goodstein D."/>
            <person name="Casacuberta J.M."/>
            <person name="Vandepoele K."/>
            <person name="Reski R."/>
            <person name="Cuming A.C."/>
            <person name="Tuskan G.A."/>
            <person name="Maumus F."/>
            <person name="Salse J."/>
            <person name="Schmutz J."/>
            <person name="Rensing S.A."/>
        </authorList>
    </citation>
    <scope>NUCLEOTIDE SEQUENCE [LARGE SCALE GENOMIC DNA]</scope>
    <source>
        <strain evidence="3 4">cv. Gransden 2004</strain>
    </source>
</reference>
<keyword evidence="4" id="KW-1185">Reference proteome</keyword>
<dbReference type="Gramene" id="Pp3c25_13690V3.6">
    <property type="protein sequence ID" value="Pp3c25_13690V3.6"/>
    <property type="gene ID" value="Pp3c25_13690"/>
</dbReference>
<dbReference type="KEGG" id="ppp:112277459"/>
<evidence type="ECO:0000313" key="3">
    <source>
        <dbReference type="EnsemblPlants" id="Pp3c25_13690V3.1"/>
    </source>
</evidence>
<organism evidence="2">
    <name type="scientific">Physcomitrium patens</name>
    <name type="common">Spreading-leaved earth moss</name>
    <name type="synonym">Physcomitrella patens</name>
    <dbReference type="NCBI Taxonomy" id="3218"/>
    <lineage>
        <taxon>Eukaryota</taxon>
        <taxon>Viridiplantae</taxon>
        <taxon>Streptophyta</taxon>
        <taxon>Embryophyta</taxon>
        <taxon>Bryophyta</taxon>
        <taxon>Bryophytina</taxon>
        <taxon>Bryopsida</taxon>
        <taxon>Funariidae</taxon>
        <taxon>Funariales</taxon>
        <taxon>Funariaceae</taxon>
        <taxon>Physcomitrium</taxon>
    </lineage>
</organism>
<feature type="compositionally biased region" description="Basic and acidic residues" evidence="1">
    <location>
        <begin position="9"/>
        <end position="20"/>
    </location>
</feature>
<feature type="compositionally biased region" description="Acidic residues" evidence="1">
    <location>
        <begin position="134"/>
        <end position="147"/>
    </location>
</feature>
<dbReference type="EnsemblPlants" id="Pp3c25_13690V3.6">
    <property type="protein sequence ID" value="Pp3c25_13690V3.6"/>
    <property type="gene ID" value="Pp3c25_13690"/>
</dbReference>
<gene>
    <name evidence="3" type="primary">LOC112277459</name>
    <name evidence="2" type="ORF">PHYPA_029922</name>
</gene>
<dbReference type="EnsemblPlants" id="Pp3c25_13690V3.3">
    <property type="protein sequence ID" value="Pp3c25_13690V3.3"/>
    <property type="gene ID" value="Pp3c25_13690"/>
</dbReference>
<evidence type="ECO:0000313" key="4">
    <source>
        <dbReference type="Proteomes" id="UP000006727"/>
    </source>
</evidence>
<dbReference type="STRING" id="3218.A0A2K1IES0"/>
<feature type="compositionally biased region" description="Basic and acidic residues" evidence="1">
    <location>
        <begin position="67"/>
        <end position="95"/>
    </location>
</feature>
<feature type="compositionally biased region" description="Basic residues" evidence="1">
    <location>
        <begin position="204"/>
        <end position="213"/>
    </location>
</feature>
<dbReference type="Gramene" id="Pp3c25_13690V3.7">
    <property type="protein sequence ID" value="Pp3c25_13690V3.7"/>
    <property type="gene ID" value="Pp3c25_13690"/>
</dbReference>
<feature type="compositionally biased region" description="Basic and acidic residues" evidence="1">
    <location>
        <begin position="235"/>
        <end position="255"/>
    </location>
</feature>
<feature type="compositionally biased region" description="Acidic residues" evidence="1">
    <location>
        <begin position="183"/>
        <end position="200"/>
    </location>
</feature>
<feature type="compositionally biased region" description="Basic residues" evidence="1">
    <location>
        <begin position="151"/>
        <end position="171"/>
    </location>
</feature>
<name>A0A2K1IES0_PHYPA</name>
<dbReference type="PaxDb" id="3218-PP1S57_215V6.1"/>
<evidence type="ECO:0000313" key="2">
    <source>
        <dbReference type="EMBL" id="PNR27770.1"/>
    </source>
</evidence>
<dbReference type="EnsemblPlants" id="Pp3c25_13690V3.1">
    <property type="protein sequence ID" value="Pp3c25_13690V3.1"/>
    <property type="gene ID" value="Pp3c25_13690"/>
</dbReference>
<dbReference type="Gramene" id="Pp3c25_13690V3.2">
    <property type="protein sequence ID" value="Pp3c25_13690V3.2"/>
    <property type="gene ID" value="Pp3c25_13690"/>
</dbReference>
<dbReference type="Gramene" id="Pp3c25_13690V3.5">
    <property type="protein sequence ID" value="Pp3c25_13690V3.5"/>
    <property type="gene ID" value="Pp3c25_13690"/>
</dbReference>
<reference evidence="2 4" key="1">
    <citation type="journal article" date="2008" name="Science">
        <title>The Physcomitrella genome reveals evolutionary insights into the conquest of land by plants.</title>
        <authorList>
            <person name="Rensing S."/>
            <person name="Lang D."/>
            <person name="Zimmer A."/>
            <person name="Terry A."/>
            <person name="Salamov A."/>
            <person name="Shapiro H."/>
            <person name="Nishiyama T."/>
            <person name="Perroud P.-F."/>
            <person name="Lindquist E."/>
            <person name="Kamisugi Y."/>
            <person name="Tanahashi T."/>
            <person name="Sakakibara K."/>
            <person name="Fujita T."/>
            <person name="Oishi K."/>
            <person name="Shin-I T."/>
            <person name="Kuroki Y."/>
            <person name="Toyoda A."/>
            <person name="Suzuki Y."/>
            <person name="Hashimoto A."/>
            <person name="Yamaguchi K."/>
            <person name="Sugano A."/>
            <person name="Kohara Y."/>
            <person name="Fujiyama A."/>
            <person name="Anterola A."/>
            <person name="Aoki S."/>
            <person name="Ashton N."/>
            <person name="Barbazuk W.B."/>
            <person name="Barker E."/>
            <person name="Bennetzen J."/>
            <person name="Bezanilla M."/>
            <person name="Blankenship R."/>
            <person name="Cho S.H."/>
            <person name="Dutcher S."/>
            <person name="Estelle M."/>
            <person name="Fawcett J.A."/>
            <person name="Gundlach H."/>
            <person name="Hanada K."/>
            <person name="Heyl A."/>
            <person name="Hicks K.A."/>
            <person name="Hugh J."/>
            <person name="Lohr M."/>
            <person name="Mayer K."/>
            <person name="Melkozernov A."/>
            <person name="Murata T."/>
            <person name="Nelson D."/>
            <person name="Pils B."/>
            <person name="Prigge M."/>
            <person name="Reiss B."/>
            <person name="Renner T."/>
            <person name="Rombauts S."/>
            <person name="Rushton P."/>
            <person name="Sanderfoot A."/>
            <person name="Schween G."/>
            <person name="Shiu S.-H."/>
            <person name="Stueber K."/>
            <person name="Theodoulou F.L."/>
            <person name="Tu H."/>
            <person name="Van de Peer Y."/>
            <person name="Verrier P.J."/>
            <person name="Waters E."/>
            <person name="Wood A."/>
            <person name="Yang L."/>
            <person name="Cove D."/>
            <person name="Cuming A."/>
            <person name="Hasebe M."/>
            <person name="Lucas S."/>
            <person name="Mishler D.B."/>
            <person name="Reski R."/>
            <person name="Grigoriev I."/>
            <person name="Quatrano R.S."/>
            <person name="Boore J.L."/>
        </authorList>
    </citation>
    <scope>NUCLEOTIDE SEQUENCE [LARGE SCALE GENOMIC DNA]</scope>
    <source>
        <strain evidence="3 4">cv. Gransden 2004</strain>
    </source>
</reference>
<feature type="region of interest" description="Disordered" evidence="1">
    <location>
        <begin position="1"/>
        <end position="258"/>
    </location>
</feature>
<dbReference type="Proteomes" id="UP000006727">
    <property type="component" value="Chromosome 25"/>
</dbReference>
<dbReference type="EnsemblPlants" id="Pp3c25_13690V3.7">
    <property type="protein sequence ID" value="Pp3c25_13690V3.7"/>
    <property type="gene ID" value="Pp3c25_13690"/>
</dbReference>
<feature type="region of interest" description="Disordered" evidence="1">
    <location>
        <begin position="352"/>
        <end position="377"/>
    </location>
</feature>
<dbReference type="Gramene" id="Pp3c25_13690V3.3">
    <property type="protein sequence ID" value="Pp3c25_13690V3.3"/>
    <property type="gene ID" value="Pp3c25_13690"/>
</dbReference>
<dbReference type="EnsemblPlants" id="Pp3c25_13690V3.5">
    <property type="protein sequence ID" value="Pp3c25_13690V3.5"/>
    <property type="gene ID" value="Pp3c25_13690"/>
</dbReference>
<dbReference type="EnsemblPlants" id="Pp3c25_13690V3.4">
    <property type="protein sequence ID" value="Pp3c25_13690V3.4"/>
    <property type="gene ID" value="Pp3c25_13690"/>
</dbReference>
<proteinExistence type="predicted"/>